<reference evidence="8 9" key="1">
    <citation type="journal article" date="2015" name="Infect. Genet. Evol.">
        <title>Genomic sequences of six botulinum neurotoxin-producing strains representing three clostridial species illustrate the mobility and diversity of botulinum neurotoxin genes.</title>
        <authorList>
            <person name="Smith T.J."/>
            <person name="Hill K.K."/>
            <person name="Xie G."/>
            <person name="Foley B.T."/>
            <person name="Williamson C.H."/>
            <person name="Foster J.T."/>
            <person name="Johnson S.L."/>
            <person name="Chertkov O."/>
            <person name="Teshima H."/>
            <person name="Gibbons H.S."/>
            <person name="Johnsky L.A."/>
            <person name="Karavis M.A."/>
            <person name="Smith L.A."/>
        </authorList>
    </citation>
    <scope>NUCLEOTIDE SEQUENCE [LARGE SCALE GENOMIC DNA]</scope>
    <source>
        <strain evidence="8 9">CDC 2741</strain>
    </source>
</reference>
<proteinExistence type="inferred from homology"/>
<evidence type="ECO:0000256" key="4">
    <source>
        <dbReference type="ARBA" id="ARBA00023239"/>
    </source>
</evidence>
<dbReference type="FunFam" id="1.10.12.10:FF:000001">
    <property type="entry name" value="Probable enoyl-CoA hydratase, mitochondrial"/>
    <property type="match status" value="1"/>
</dbReference>
<comment type="subunit">
    <text evidence="3">Homotetramer.</text>
</comment>
<keyword evidence="4" id="KW-0456">Lyase</keyword>
<dbReference type="GO" id="GO:0006635">
    <property type="term" value="P:fatty acid beta-oxidation"/>
    <property type="evidence" value="ECO:0007669"/>
    <property type="project" value="TreeGrafter"/>
</dbReference>
<dbReference type="PANTHER" id="PTHR11941:SF54">
    <property type="entry name" value="ENOYL-COA HYDRATASE, MITOCHONDRIAL"/>
    <property type="match status" value="1"/>
</dbReference>
<gene>
    <name evidence="8" type="ORF">U732_3215</name>
</gene>
<dbReference type="InterPro" id="IPR018376">
    <property type="entry name" value="Enoyl-CoA_hyd/isom_CS"/>
</dbReference>
<keyword evidence="9" id="KW-1185">Reference proteome</keyword>
<dbReference type="GO" id="GO:0016853">
    <property type="term" value="F:isomerase activity"/>
    <property type="evidence" value="ECO:0007669"/>
    <property type="project" value="UniProtKB-KW"/>
</dbReference>
<comment type="pathway">
    <text evidence="1">Lipid metabolism; butanoate metabolism.</text>
</comment>
<dbReference type="AlphaFoldDB" id="A0A0C1R7Q8"/>
<sequence length="259" mass="28010">MDFKNIILEKEGNIAFIKLNRPKALNALNSETLKELDNAIELIENDAEIYAVVLTGEGKAFVAGADISEMKGLNSLEGRQFGILGNKVFRRIETLEKPIIAAVNGFALGGGCELSMAADIRIASSKAKFGQPEVGLGITPGFGGTQRLARLVGEGKAKELIFTGDLINAEEALRIGLVNKIVEPEQLLEEATNMAKKIASNAPIAVKLCKDAINKGMQMDIDNALMYEAQVFGLCFSTEDQKEGMGAFIEKRDKAFKNK</sequence>
<evidence type="ECO:0000256" key="1">
    <source>
        <dbReference type="ARBA" id="ARBA00005086"/>
    </source>
</evidence>
<dbReference type="Proteomes" id="UP000031366">
    <property type="component" value="Unassembled WGS sequence"/>
</dbReference>
<evidence type="ECO:0000256" key="5">
    <source>
        <dbReference type="ARBA" id="ARBA00050624"/>
    </source>
</evidence>
<organism evidence="8 9">
    <name type="scientific">Clostridium argentinense CDC 2741</name>
    <dbReference type="NCBI Taxonomy" id="1418104"/>
    <lineage>
        <taxon>Bacteria</taxon>
        <taxon>Bacillati</taxon>
        <taxon>Bacillota</taxon>
        <taxon>Clostridia</taxon>
        <taxon>Eubacteriales</taxon>
        <taxon>Clostridiaceae</taxon>
        <taxon>Clostridium</taxon>
    </lineage>
</organism>
<dbReference type="EMBL" id="AYSO01000016">
    <property type="protein sequence ID" value="KIE46566.1"/>
    <property type="molecule type" value="Genomic_DNA"/>
</dbReference>
<evidence type="ECO:0000256" key="3">
    <source>
        <dbReference type="ARBA" id="ARBA00011881"/>
    </source>
</evidence>
<dbReference type="PANTHER" id="PTHR11941">
    <property type="entry name" value="ENOYL-COA HYDRATASE-RELATED"/>
    <property type="match status" value="1"/>
</dbReference>
<evidence type="ECO:0000313" key="9">
    <source>
        <dbReference type="Proteomes" id="UP000031366"/>
    </source>
</evidence>
<dbReference type="InterPro" id="IPR014748">
    <property type="entry name" value="Enoyl-CoA_hydra_C"/>
</dbReference>
<evidence type="ECO:0000256" key="6">
    <source>
        <dbReference type="ARBA" id="ARBA00067035"/>
    </source>
</evidence>
<dbReference type="PROSITE" id="PS00166">
    <property type="entry name" value="ENOYL_COA_HYDRATASE"/>
    <property type="match status" value="1"/>
</dbReference>
<dbReference type="CDD" id="cd06558">
    <property type="entry name" value="crotonase-like"/>
    <property type="match status" value="1"/>
</dbReference>
<keyword evidence="8" id="KW-0413">Isomerase</keyword>
<accession>A0A0C1R7Q8</accession>
<dbReference type="OrthoDB" id="9775794at2"/>
<dbReference type="RefSeq" id="WP_039632833.1">
    <property type="nucleotide sequence ID" value="NZ_AYSO01000016.1"/>
</dbReference>
<evidence type="ECO:0000313" key="8">
    <source>
        <dbReference type="EMBL" id="KIE46566.1"/>
    </source>
</evidence>
<dbReference type="NCBIfam" id="NF004475">
    <property type="entry name" value="PRK05809.1"/>
    <property type="match status" value="1"/>
</dbReference>
<dbReference type="STRING" id="29341.RSJ17_19865"/>
<dbReference type="Gene3D" id="1.10.12.10">
    <property type="entry name" value="Lyase 2-enoyl-coa Hydratase, Chain A, domain 2"/>
    <property type="match status" value="1"/>
</dbReference>
<dbReference type="Pfam" id="PF00378">
    <property type="entry name" value="ECH_1"/>
    <property type="match status" value="1"/>
</dbReference>
<evidence type="ECO:0000256" key="7">
    <source>
        <dbReference type="RuleBase" id="RU003707"/>
    </source>
</evidence>
<dbReference type="GO" id="GO:0018812">
    <property type="term" value="F:3-hydroxyacyl-CoA dehydratase activity"/>
    <property type="evidence" value="ECO:0007669"/>
    <property type="project" value="UniProtKB-EC"/>
</dbReference>
<dbReference type="FunFam" id="3.90.226.10:FF:000009">
    <property type="entry name" value="Carnitinyl-CoA dehydratase"/>
    <property type="match status" value="1"/>
</dbReference>
<dbReference type="InterPro" id="IPR001753">
    <property type="entry name" value="Enoyl-CoA_hydra/iso"/>
</dbReference>
<comment type="similarity">
    <text evidence="2 7">Belongs to the enoyl-CoA hydratase/isomerase family.</text>
</comment>
<comment type="catalytic activity">
    <reaction evidence="5">
        <text>a short-chain (3S)-3-hydroxyacyl-CoA = a short-chain (2E)-enoyl-CoA + H2O</text>
        <dbReference type="Rhea" id="RHEA:52664"/>
        <dbReference type="ChEBI" id="CHEBI:15377"/>
        <dbReference type="ChEBI" id="CHEBI:87488"/>
        <dbReference type="ChEBI" id="CHEBI:136760"/>
        <dbReference type="EC" id="4.2.1.150"/>
    </reaction>
</comment>
<dbReference type="EC" id="4.2.1.150" evidence="6"/>
<dbReference type="Gene3D" id="3.90.226.10">
    <property type="entry name" value="2-enoyl-CoA Hydratase, Chain A, domain 1"/>
    <property type="match status" value="1"/>
</dbReference>
<evidence type="ECO:0000256" key="2">
    <source>
        <dbReference type="ARBA" id="ARBA00005254"/>
    </source>
</evidence>
<protein>
    <recommendedName>
        <fullName evidence="6">short-chain-enoyl-CoA hydratase</fullName>
        <ecNumber evidence="6">4.2.1.150</ecNumber>
    </recommendedName>
</protein>
<dbReference type="InterPro" id="IPR029045">
    <property type="entry name" value="ClpP/crotonase-like_dom_sf"/>
</dbReference>
<dbReference type="SUPFAM" id="SSF52096">
    <property type="entry name" value="ClpP/crotonase"/>
    <property type="match status" value="1"/>
</dbReference>
<name>A0A0C1R7Q8_9CLOT</name>
<comment type="caution">
    <text evidence="8">The sequence shown here is derived from an EMBL/GenBank/DDBJ whole genome shotgun (WGS) entry which is preliminary data.</text>
</comment>